<sequence>MDFVHCVRFRPDRLGASLPRDFILSYTAHSPLQTSLRSLRQAACLSHPNSSSFIDFYIVFLLTGGLSHLD</sequence>
<keyword evidence="2" id="KW-1185">Reference proteome</keyword>
<accession>A0A0C2X8Y1</accession>
<reference evidence="2" key="2">
    <citation type="submission" date="2015-01" db="EMBL/GenBank/DDBJ databases">
        <title>Evolutionary Origins and Diversification of the Mycorrhizal Mutualists.</title>
        <authorList>
            <consortium name="DOE Joint Genome Institute"/>
            <consortium name="Mycorrhizal Genomics Consortium"/>
            <person name="Kohler A."/>
            <person name="Kuo A."/>
            <person name="Nagy L.G."/>
            <person name="Floudas D."/>
            <person name="Copeland A."/>
            <person name="Barry K.W."/>
            <person name="Cichocki N."/>
            <person name="Veneault-Fourrey C."/>
            <person name="LaButti K."/>
            <person name="Lindquist E.A."/>
            <person name="Lipzen A."/>
            <person name="Lundell T."/>
            <person name="Morin E."/>
            <person name="Murat C."/>
            <person name="Riley R."/>
            <person name="Ohm R."/>
            <person name="Sun H."/>
            <person name="Tunlid A."/>
            <person name="Henrissat B."/>
            <person name="Grigoriev I.V."/>
            <person name="Hibbett D.S."/>
            <person name="Martin F."/>
        </authorList>
    </citation>
    <scope>NUCLEOTIDE SEQUENCE [LARGE SCALE GENOMIC DNA]</scope>
    <source>
        <strain evidence="2">MAFF 305830</strain>
    </source>
</reference>
<name>A0A0C2X8Y1_SERVB</name>
<gene>
    <name evidence="1" type="ORF">M408DRAFT_205798</name>
</gene>
<dbReference type="HOGENOM" id="CLU_2759403_0_0_1"/>
<proteinExistence type="predicted"/>
<dbReference type="Proteomes" id="UP000054097">
    <property type="component" value="Unassembled WGS sequence"/>
</dbReference>
<organism evidence="1 2">
    <name type="scientific">Serendipita vermifera MAFF 305830</name>
    <dbReference type="NCBI Taxonomy" id="933852"/>
    <lineage>
        <taxon>Eukaryota</taxon>
        <taxon>Fungi</taxon>
        <taxon>Dikarya</taxon>
        <taxon>Basidiomycota</taxon>
        <taxon>Agaricomycotina</taxon>
        <taxon>Agaricomycetes</taxon>
        <taxon>Sebacinales</taxon>
        <taxon>Serendipitaceae</taxon>
        <taxon>Serendipita</taxon>
    </lineage>
</organism>
<dbReference type="EMBL" id="KN824312">
    <property type="protein sequence ID" value="KIM25657.1"/>
    <property type="molecule type" value="Genomic_DNA"/>
</dbReference>
<reference evidence="1 2" key="1">
    <citation type="submission" date="2014-04" db="EMBL/GenBank/DDBJ databases">
        <authorList>
            <consortium name="DOE Joint Genome Institute"/>
            <person name="Kuo A."/>
            <person name="Zuccaro A."/>
            <person name="Kohler A."/>
            <person name="Nagy L.G."/>
            <person name="Floudas D."/>
            <person name="Copeland A."/>
            <person name="Barry K.W."/>
            <person name="Cichocki N."/>
            <person name="Veneault-Fourrey C."/>
            <person name="LaButti K."/>
            <person name="Lindquist E.A."/>
            <person name="Lipzen A."/>
            <person name="Lundell T."/>
            <person name="Morin E."/>
            <person name="Murat C."/>
            <person name="Sun H."/>
            <person name="Tunlid A."/>
            <person name="Henrissat B."/>
            <person name="Grigoriev I.V."/>
            <person name="Hibbett D.S."/>
            <person name="Martin F."/>
            <person name="Nordberg H.P."/>
            <person name="Cantor M.N."/>
            <person name="Hua S.X."/>
        </authorList>
    </citation>
    <scope>NUCLEOTIDE SEQUENCE [LARGE SCALE GENOMIC DNA]</scope>
    <source>
        <strain evidence="1 2">MAFF 305830</strain>
    </source>
</reference>
<evidence type="ECO:0000313" key="2">
    <source>
        <dbReference type="Proteomes" id="UP000054097"/>
    </source>
</evidence>
<protein>
    <submittedName>
        <fullName evidence="1">Uncharacterized protein</fullName>
    </submittedName>
</protein>
<evidence type="ECO:0000313" key="1">
    <source>
        <dbReference type="EMBL" id="KIM25657.1"/>
    </source>
</evidence>
<dbReference type="AlphaFoldDB" id="A0A0C2X8Y1"/>